<reference evidence="3" key="2">
    <citation type="journal article" date="2013" name="G3 (Bethesda)">
        <title>Genomes of Ashbya fungi isolated from insects reveal four mating-type loci, numerous translocations, lack of transposons, and distinct gene duplications.</title>
        <authorList>
            <person name="Dietrich F.S."/>
            <person name="Voegeli S."/>
            <person name="Kuo S."/>
            <person name="Philippsen P."/>
        </authorList>
    </citation>
    <scope>GENOME REANNOTATION</scope>
    <source>
        <strain evidence="3">ATCC 10895 / CBS 109.51 / FGSC 9923 / NRRL Y-1056</strain>
    </source>
</reference>
<dbReference type="InterPro" id="IPR011990">
    <property type="entry name" value="TPR-like_helical_dom_sf"/>
</dbReference>
<proteinExistence type="predicted"/>
<keyword evidence="3" id="KW-1185">Reference proteome</keyword>
<dbReference type="AlphaFoldDB" id="Q75CD5"/>
<dbReference type="InParanoid" id="Q75CD5"/>
<dbReference type="eggNOG" id="ENOG502QSY4">
    <property type="taxonomic scope" value="Eukaryota"/>
</dbReference>
<dbReference type="Pfam" id="PF13041">
    <property type="entry name" value="PPR_2"/>
    <property type="match status" value="1"/>
</dbReference>
<dbReference type="Gene3D" id="1.25.40.10">
    <property type="entry name" value="Tetratricopeptide repeat domain"/>
    <property type="match status" value="1"/>
</dbReference>
<evidence type="ECO:0000313" key="2">
    <source>
        <dbReference type="EMBL" id="AAS51202.1"/>
    </source>
</evidence>
<comment type="subcellular location">
    <subcellularLocation>
        <location evidence="1">Mitochondrion</location>
    </subcellularLocation>
</comment>
<dbReference type="GO" id="GO:0003729">
    <property type="term" value="F:mRNA binding"/>
    <property type="evidence" value="ECO:0000318"/>
    <property type="project" value="GO_Central"/>
</dbReference>
<reference evidence="2 3" key="1">
    <citation type="journal article" date="2004" name="Science">
        <title>The Ashbya gossypii genome as a tool for mapping the ancient Saccharomyces cerevisiae genome.</title>
        <authorList>
            <person name="Dietrich F.S."/>
            <person name="Voegeli S."/>
            <person name="Brachat S."/>
            <person name="Lerch A."/>
            <person name="Gates K."/>
            <person name="Steiner S."/>
            <person name="Mohr C."/>
            <person name="Pohlmann R."/>
            <person name="Luedi P."/>
            <person name="Choi S."/>
            <person name="Wing R.A."/>
            <person name="Flavier A."/>
            <person name="Gaffney T.D."/>
            <person name="Philippsen P."/>
        </authorList>
    </citation>
    <scope>NUCLEOTIDE SEQUENCE [LARGE SCALE GENOMIC DNA]</scope>
    <source>
        <strain evidence="3">ATCC 10895 / CBS 109.51 / FGSC 9923 / NRRL Y-1056</strain>
    </source>
</reference>
<dbReference type="InterPro" id="IPR002885">
    <property type="entry name" value="PPR_rpt"/>
</dbReference>
<dbReference type="RefSeq" id="NP_983378.1">
    <property type="nucleotide sequence ID" value="NM_208731.1"/>
</dbReference>
<dbReference type="GO" id="GO:0005739">
    <property type="term" value="C:mitochondrion"/>
    <property type="evidence" value="ECO:0000318"/>
    <property type="project" value="GO_Central"/>
</dbReference>
<dbReference type="KEGG" id="ago:AGOS_ACL026W"/>
<name>Q75CD5_EREGS</name>
<protein>
    <submittedName>
        <fullName evidence="2">ACL026Wp</fullName>
    </submittedName>
</protein>
<accession>Q75CD5</accession>
<evidence type="ECO:0000313" key="3">
    <source>
        <dbReference type="Proteomes" id="UP000000591"/>
    </source>
</evidence>
<dbReference type="OMA" id="NWRKKWG"/>
<dbReference type="GO" id="GO:0007005">
    <property type="term" value="P:mitochondrion organization"/>
    <property type="evidence" value="ECO:0000318"/>
    <property type="project" value="GO_Central"/>
</dbReference>
<dbReference type="HOGENOM" id="CLU_029536_0_0_1"/>
<dbReference type="EMBL" id="AE016816">
    <property type="protein sequence ID" value="AAS51202.1"/>
    <property type="molecule type" value="Genomic_DNA"/>
</dbReference>
<organism evidence="2 3">
    <name type="scientific">Eremothecium gossypii (strain ATCC 10895 / CBS 109.51 / FGSC 9923 / NRRL Y-1056)</name>
    <name type="common">Yeast</name>
    <name type="synonym">Ashbya gossypii</name>
    <dbReference type="NCBI Taxonomy" id="284811"/>
    <lineage>
        <taxon>Eukaryota</taxon>
        <taxon>Fungi</taxon>
        <taxon>Dikarya</taxon>
        <taxon>Ascomycota</taxon>
        <taxon>Saccharomycotina</taxon>
        <taxon>Saccharomycetes</taxon>
        <taxon>Saccharomycetales</taxon>
        <taxon>Saccharomycetaceae</taxon>
        <taxon>Eremothecium</taxon>
    </lineage>
</organism>
<gene>
    <name evidence="2" type="ORF">AGOS_ACL026W</name>
</gene>
<dbReference type="GO" id="GO:0006396">
    <property type="term" value="P:RNA processing"/>
    <property type="evidence" value="ECO:0000318"/>
    <property type="project" value="GO_Central"/>
</dbReference>
<evidence type="ECO:0000256" key="1">
    <source>
        <dbReference type="ARBA" id="ARBA00004173"/>
    </source>
</evidence>
<dbReference type="Proteomes" id="UP000000591">
    <property type="component" value="Chromosome III"/>
</dbReference>
<dbReference type="GeneID" id="4619503"/>
<dbReference type="FunCoup" id="Q75CD5">
    <property type="interactions" value="127"/>
</dbReference>
<sequence>MFLRIQLRTFMSMPVLRKTGLKSKLSAIQAGKTTVPMTKKELRERQAKYQLMVKRLQKTPYTKQQAIHILEKQYGFRDAAKTLEIGPLSEKDTELLQRTTDKRLIYAILGVSGEQLRDSKLVADDVLKFCKRGMLNKALLLIRLAKKNGVVGMNILMRHYCEVEQSASSAILLYQYRLKWGIPPNEHTPTILFSGIAHIKKPLSKHHAAKIVTIVQALIDERQLNAIHFNAALACLARCPETEYLFQCFELMPSYMERSKVAYTELLEGISKIKDDIEAMQKLDYIMKKLPVRAVNAKALFYYLNVWNMRGSPDLSKCTLVLCDRFFDLGVQVELPVPKGVQLPSLDTWGLLKKLTLNEHVLGIFLENCAKHGLFTLAMKVYERVRTETPEILNEKSYHHIMQIFREKYPTSCLDKNLEVFEHLRLGLGKVSVASLREIHHSMTRVLAKRYIHDDLTKLEDTMEKIHTFFQKYDSTSLHGKRILNLTQSTVYWSILKGTASSDKLTLTRKRIISEQFIHSYNGDIFRLKHANDADRSRLRAVYLNAIRFYSGYQDNFTLPVADVTELPHDSLEYQKYQFRKLLSRFKKRILEELQLLERKQPIPANLIEGTKQLGDRILTTPVPGILQKE</sequence>
<dbReference type="OrthoDB" id="185373at2759"/>